<feature type="domain" description="SGNH hydrolase-type esterase" evidence="1">
    <location>
        <begin position="47"/>
        <end position="230"/>
    </location>
</feature>
<reference evidence="2 3" key="1">
    <citation type="submission" date="2012-04" db="EMBL/GenBank/DDBJ databases">
        <title>The Genome Sequence of Saprolegnia declina VS20.</title>
        <authorList>
            <consortium name="The Broad Institute Genome Sequencing Platform"/>
            <person name="Russ C."/>
            <person name="Nusbaum C."/>
            <person name="Tyler B."/>
            <person name="van West P."/>
            <person name="Dieguez-Uribeondo J."/>
            <person name="de Bruijn I."/>
            <person name="Tripathy S."/>
            <person name="Jiang R."/>
            <person name="Young S.K."/>
            <person name="Zeng Q."/>
            <person name="Gargeya S."/>
            <person name="Fitzgerald M."/>
            <person name="Haas B."/>
            <person name="Abouelleil A."/>
            <person name="Alvarado L."/>
            <person name="Arachchi H.M."/>
            <person name="Berlin A."/>
            <person name="Chapman S.B."/>
            <person name="Goldberg J."/>
            <person name="Griggs A."/>
            <person name="Gujja S."/>
            <person name="Hansen M."/>
            <person name="Howarth C."/>
            <person name="Imamovic A."/>
            <person name="Larimer J."/>
            <person name="McCowen C."/>
            <person name="Montmayeur A."/>
            <person name="Murphy C."/>
            <person name="Neiman D."/>
            <person name="Pearson M."/>
            <person name="Priest M."/>
            <person name="Roberts A."/>
            <person name="Saif S."/>
            <person name="Shea T."/>
            <person name="Sisk P."/>
            <person name="Sykes S."/>
            <person name="Wortman J."/>
            <person name="Nusbaum C."/>
            <person name="Birren B."/>
        </authorList>
    </citation>
    <scope>NUCLEOTIDE SEQUENCE [LARGE SCALE GENOMIC DNA]</scope>
    <source>
        <strain evidence="2 3">VS20</strain>
    </source>
</reference>
<dbReference type="Pfam" id="PF13472">
    <property type="entry name" value="Lipase_GDSL_2"/>
    <property type="match status" value="1"/>
</dbReference>
<dbReference type="InParanoid" id="T0QG23"/>
<dbReference type="OrthoDB" id="57748at2759"/>
<keyword evidence="3" id="KW-1185">Reference proteome</keyword>
<dbReference type="InterPro" id="IPR013830">
    <property type="entry name" value="SGNH_hydro"/>
</dbReference>
<name>T0QG23_SAPDV</name>
<dbReference type="RefSeq" id="XP_008612914.1">
    <property type="nucleotide sequence ID" value="XM_008614692.1"/>
</dbReference>
<dbReference type="EMBL" id="JH767158">
    <property type="protein sequence ID" value="EQC33691.1"/>
    <property type="molecule type" value="Genomic_DNA"/>
</dbReference>
<gene>
    <name evidence="2" type="ORF">SDRG_08795</name>
</gene>
<organism evidence="2 3">
    <name type="scientific">Saprolegnia diclina (strain VS20)</name>
    <dbReference type="NCBI Taxonomy" id="1156394"/>
    <lineage>
        <taxon>Eukaryota</taxon>
        <taxon>Sar</taxon>
        <taxon>Stramenopiles</taxon>
        <taxon>Oomycota</taxon>
        <taxon>Saprolegniomycetes</taxon>
        <taxon>Saprolegniales</taxon>
        <taxon>Saprolegniaceae</taxon>
        <taxon>Saprolegnia</taxon>
    </lineage>
</organism>
<evidence type="ECO:0000313" key="2">
    <source>
        <dbReference type="EMBL" id="EQC33691.1"/>
    </source>
</evidence>
<sequence length="267" mass="30210">MQAIVLYLYVIVRSYCAWLWLRLCRWIQQPPRAILPTSEYRHKIVIIGDGFAAGYGDYINFDSPGGLAKYLHAAMAQEAKIRHNWQVINRGIVDTDSSQWTPMADTKYFQTVFSKKEYRDADIVLVVVGSMDAQRSPPIEPEVTLRNIKSICDALTKKGKRVAVGTLCHSDIKAINVKHTATNKLLRDFCVDTQHDELPVMCAPDLAIPMVRRPEAKAFDGIHFNSSGYKQIAKDAMDVIQPLATAVEWTTWKKKLDGMHVDPALYD</sequence>
<protein>
    <recommendedName>
        <fullName evidence="1">SGNH hydrolase-type esterase domain-containing protein</fullName>
    </recommendedName>
</protein>
<dbReference type="eggNOG" id="ENOG502RZWN">
    <property type="taxonomic scope" value="Eukaryota"/>
</dbReference>
<evidence type="ECO:0000259" key="1">
    <source>
        <dbReference type="Pfam" id="PF13472"/>
    </source>
</evidence>
<proteinExistence type="predicted"/>
<dbReference type="SUPFAM" id="SSF52266">
    <property type="entry name" value="SGNH hydrolase"/>
    <property type="match status" value="1"/>
</dbReference>
<dbReference type="CDD" id="cd00229">
    <property type="entry name" value="SGNH_hydrolase"/>
    <property type="match status" value="1"/>
</dbReference>
<accession>T0QG23</accession>
<dbReference type="GeneID" id="19949522"/>
<dbReference type="InterPro" id="IPR036514">
    <property type="entry name" value="SGNH_hydro_sf"/>
</dbReference>
<dbReference type="AlphaFoldDB" id="T0QG23"/>
<dbReference type="OMA" id="MMTAIEW"/>
<dbReference type="VEuPathDB" id="FungiDB:SDRG_08795"/>
<dbReference type="Gene3D" id="3.40.50.1110">
    <property type="entry name" value="SGNH hydrolase"/>
    <property type="match status" value="1"/>
</dbReference>
<dbReference type="Proteomes" id="UP000030762">
    <property type="component" value="Unassembled WGS sequence"/>
</dbReference>
<evidence type="ECO:0000313" key="3">
    <source>
        <dbReference type="Proteomes" id="UP000030762"/>
    </source>
</evidence>